<dbReference type="Gene3D" id="3.40.50.1820">
    <property type="entry name" value="alpha/beta hydrolase"/>
    <property type="match status" value="1"/>
</dbReference>
<dbReference type="GO" id="GO:0055088">
    <property type="term" value="P:lipid homeostasis"/>
    <property type="evidence" value="ECO:0007669"/>
    <property type="project" value="TreeGrafter"/>
</dbReference>
<feature type="region of interest" description="Disordered" evidence="2">
    <location>
        <begin position="525"/>
        <end position="573"/>
    </location>
</feature>
<sequence>MSKSFYTQGTKRIRSRFNTLWLRAASAWRGQRPLVSTVAQSRGSGARFSFQRLHVGANSPTGPGAGAGAGALAYLASQSQQSSSLHGSTAAAAGGAMANSSSREAGLAGAAAGGLPAKDVPAVPWWTRYTRWRQTSRQEGKDAEYKVMRLFPGPAGPMQATDVPVGPGREDFLHTLSGGQQGVDPPVVMMPGYGAGVGFYYRNFPSLAQRLRLFAVDWLGTGLSGRPAFRAKGREQAEDFFINSLVEWRRAAGLDGTKMILVGHSLGGYLAATYALRHPEHVQHLVLVCPAGVPKAPEDWERLWLGDKWSWRGQLFKVFMRGWEAGITPGSIIRGLGPWGQSLVYKYVANRFSHHGEGLSEREIEVFKQYFYHIAAARGSGEYALRHLLAPGAWAYSPLEERLSELQVPVTFIYGKHDWMRPEHAVRLCEQLRRERAPRAAHDLSVEIINDAGHFVFMDQPELFDKALTAVVAPYLKTASERSSANAYAAAGTDVHVAPEAAGSAAARAGDVGGAAATSWGFAASGARGPQEAREEEALDAEGVQLEVGEEEEEAPGGARPAAAGAGGGRVPR</sequence>
<proteinExistence type="inferred from homology"/>
<dbReference type="GO" id="GO:0042171">
    <property type="term" value="F:lysophosphatidic acid acyltransferase activity"/>
    <property type="evidence" value="ECO:0007669"/>
    <property type="project" value="TreeGrafter"/>
</dbReference>
<name>A0A835SKE2_9CHLO</name>
<evidence type="ECO:0000313" key="4">
    <source>
        <dbReference type="EMBL" id="KAG2425118.1"/>
    </source>
</evidence>
<dbReference type="Pfam" id="PF00561">
    <property type="entry name" value="Abhydrolase_1"/>
    <property type="match status" value="1"/>
</dbReference>
<evidence type="ECO:0000256" key="1">
    <source>
        <dbReference type="ARBA" id="ARBA00038097"/>
    </source>
</evidence>
<dbReference type="GO" id="GO:0004623">
    <property type="term" value="F:phospholipase A2 activity"/>
    <property type="evidence" value="ECO:0007669"/>
    <property type="project" value="TreeGrafter"/>
</dbReference>
<dbReference type="PANTHER" id="PTHR42886">
    <property type="entry name" value="RE40534P-RELATED"/>
    <property type="match status" value="1"/>
</dbReference>
<reference evidence="4" key="1">
    <citation type="journal article" date="2020" name="bioRxiv">
        <title>Comparative genomics of Chlamydomonas.</title>
        <authorList>
            <person name="Craig R.J."/>
            <person name="Hasan A.R."/>
            <person name="Ness R.W."/>
            <person name="Keightley P.D."/>
        </authorList>
    </citation>
    <scope>NUCLEOTIDE SEQUENCE</scope>
    <source>
        <strain evidence="4">CCAP 11/173</strain>
    </source>
</reference>
<accession>A0A835SKE2</accession>
<feature type="domain" description="AB hydrolase-1" evidence="3">
    <location>
        <begin position="185"/>
        <end position="317"/>
    </location>
</feature>
<organism evidence="4 5">
    <name type="scientific">Chlamydomonas schloesseri</name>
    <dbReference type="NCBI Taxonomy" id="2026947"/>
    <lineage>
        <taxon>Eukaryota</taxon>
        <taxon>Viridiplantae</taxon>
        <taxon>Chlorophyta</taxon>
        <taxon>core chlorophytes</taxon>
        <taxon>Chlorophyceae</taxon>
        <taxon>CS clade</taxon>
        <taxon>Chlamydomonadales</taxon>
        <taxon>Chlamydomonadaceae</taxon>
        <taxon>Chlamydomonas</taxon>
    </lineage>
</organism>
<dbReference type="PANTHER" id="PTHR42886:SF29">
    <property type="entry name" value="PUMMELIG, ISOFORM A"/>
    <property type="match status" value="1"/>
</dbReference>
<dbReference type="PRINTS" id="PR00111">
    <property type="entry name" value="ABHYDROLASE"/>
</dbReference>
<dbReference type="GO" id="GO:0006654">
    <property type="term" value="P:phosphatidic acid biosynthetic process"/>
    <property type="evidence" value="ECO:0007669"/>
    <property type="project" value="TreeGrafter"/>
</dbReference>
<dbReference type="InterPro" id="IPR000073">
    <property type="entry name" value="AB_hydrolase_1"/>
</dbReference>
<gene>
    <name evidence="4" type="ORF">HYH02_015062</name>
</gene>
<dbReference type="InterPro" id="IPR029058">
    <property type="entry name" value="AB_hydrolase_fold"/>
</dbReference>
<evidence type="ECO:0000259" key="3">
    <source>
        <dbReference type="Pfam" id="PF00561"/>
    </source>
</evidence>
<keyword evidence="5" id="KW-1185">Reference proteome</keyword>
<dbReference type="SUPFAM" id="SSF53474">
    <property type="entry name" value="alpha/beta-Hydrolases"/>
    <property type="match status" value="1"/>
</dbReference>
<evidence type="ECO:0000313" key="5">
    <source>
        <dbReference type="Proteomes" id="UP000613740"/>
    </source>
</evidence>
<protein>
    <recommendedName>
        <fullName evidence="3">AB hydrolase-1 domain-containing protein</fullName>
    </recommendedName>
</protein>
<dbReference type="OrthoDB" id="7457040at2759"/>
<comment type="caution">
    <text evidence="4">The sequence shown here is derived from an EMBL/GenBank/DDBJ whole genome shotgun (WGS) entry which is preliminary data.</text>
</comment>
<dbReference type="Proteomes" id="UP000613740">
    <property type="component" value="Unassembled WGS sequence"/>
</dbReference>
<evidence type="ECO:0000256" key="2">
    <source>
        <dbReference type="SAM" id="MobiDB-lite"/>
    </source>
</evidence>
<dbReference type="EMBL" id="JAEHOD010000118">
    <property type="protein sequence ID" value="KAG2425118.1"/>
    <property type="molecule type" value="Genomic_DNA"/>
</dbReference>
<dbReference type="AlphaFoldDB" id="A0A835SKE2"/>
<comment type="similarity">
    <text evidence="1">Belongs to the peptidase S33 family. ABHD4/ABHD5 subfamily.</text>
</comment>